<dbReference type="EMBL" id="JABMIG020000069">
    <property type="protein sequence ID" value="KAL3795634.1"/>
    <property type="molecule type" value="Genomic_DNA"/>
</dbReference>
<name>A0ABD3Q6K9_9STRA</name>
<dbReference type="InterPro" id="IPR039361">
    <property type="entry name" value="Cyclin"/>
</dbReference>
<sequence length="350" mass="39669">MSSLTMQMSPEQCSSLLESKLLPLDVADRVAAMQRQESTHYRCRDYIRKAIRHSAYPHQRKDVVDAECRAKMCDWCYQVTDFCKFSRQTVATSMSYLDRFMSTNHLTAAQALYSKKKYQLAAMTCLYMAIKLFEPMAMDTALLSEISHGCYDEEDIERMEQDILQALGWRMNGPTTHDMLSHLIMLLPKATYRDDDSVASALLDFSRFQVEIAISDYGLALEKPSVVALAAILNSAEGISEMLFSAQDRYQYLQSIMNLTGMNSFTTKVNAVRIRLLTLFEMNSGYHLPQIANLTPVVYMEHSIFQSNFSIDDAGSKSPVSVTREALSEKCQVSVAKFMIDEVTTDNVLL</sequence>
<proteinExistence type="inferred from homology"/>
<dbReference type="FunFam" id="1.10.472.10:FF:000093">
    <property type="entry name" value="Predicted protein"/>
    <property type="match status" value="1"/>
</dbReference>
<dbReference type="PANTHER" id="PTHR10177">
    <property type="entry name" value="CYCLINS"/>
    <property type="match status" value="1"/>
</dbReference>
<dbReference type="SUPFAM" id="SSF47954">
    <property type="entry name" value="Cyclin-like"/>
    <property type="match status" value="1"/>
</dbReference>
<evidence type="ECO:0000313" key="3">
    <source>
        <dbReference type="EMBL" id="KAL3795634.1"/>
    </source>
</evidence>
<dbReference type="Pfam" id="PF00134">
    <property type="entry name" value="Cyclin_N"/>
    <property type="match status" value="1"/>
</dbReference>
<accession>A0ABD3Q6K9</accession>
<protein>
    <recommendedName>
        <fullName evidence="2">Cyclin-like domain-containing protein</fullName>
    </recommendedName>
</protein>
<dbReference type="InterPro" id="IPR006671">
    <property type="entry name" value="Cyclin_N"/>
</dbReference>
<evidence type="ECO:0000259" key="2">
    <source>
        <dbReference type="SMART" id="SM00385"/>
    </source>
</evidence>
<evidence type="ECO:0000256" key="1">
    <source>
        <dbReference type="RuleBase" id="RU000383"/>
    </source>
</evidence>
<evidence type="ECO:0000313" key="4">
    <source>
        <dbReference type="Proteomes" id="UP001516023"/>
    </source>
</evidence>
<reference evidence="3 4" key="1">
    <citation type="journal article" date="2020" name="G3 (Bethesda)">
        <title>Improved Reference Genome for Cyclotella cryptica CCMP332, a Model for Cell Wall Morphogenesis, Salinity Adaptation, and Lipid Production in Diatoms (Bacillariophyta).</title>
        <authorList>
            <person name="Roberts W.R."/>
            <person name="Downey K.M."/>
            <person name="Ruck E.C."/>
            <person name="Traller J.C."/>
            <person name="Alverson A.J."/>
        </authorList>
    </citation>
    <scope>NUCLEOTIDE SEQUENCE [LARGE SCALE GENOMIC DNA]</scope>
    <source>
        <strain evidence="3 4">CCMP332</strain>
    </source>
</reference>
<comment type="similarity">
    <text evidence="1">Belongs to the cyclin family.</text>
</comment>
<keyword evidence="4" id="KW-1185">Reference proteome</keyword>
<organism evidence="3 4">
    <name type="scientific">Cyclotella cryptica</name>
    <dbReference type="NCBI Taxonomy" id="29204"/>
    <lineage>
        <taxon>Eukaryota</taxon>
        <taxon>Sar</taxon>
        <taxon>Stramenopiles</taxon>
        <taxon>Ochrophyta</taxon>
        <taxon>Bacillariophyta</taxon>
        <taxon>Coscinodiscophyceae</taxon>
        <taxon>Thalassiosirophycidae</taxon>
        <taxon>Stephanodiscales</taxon>
        <taxon>Stephanodiscaceae</taxon>
        <taxon>Cyclotella</taxon>
    </lineage>
</organism>
<gene>
    <name evidence="3" type="ORF">HJC23_002041</name>
</gene>
<dbReference type="AlphaFoldDB" id="A0ABD3Q6K9"/>
<feature type="domain" description="Cyclin-like" evidence="2">
    <location>
        <begin position="74"/>
        <end position="165"/>
    </location>
</feature>
<keyword evidence="1" id="KW-0195">Cyclin</keyword>
<dbReference type="InterPro" id="IPR013763">
    <property type="entry name" value="Cyclin-like_dom"/>
</dbReference>
<dbReference type="SMART" id="SM00385">
    <property type="entry name" value="CYCLIN"/>
    <property type="match status" value="1"/>
</dbReference>
<dbReference type="Gene3D" id="1.10.472.10">
    <property type="entry name" value="Cyclin-like"/>
    <property type="match status" value="2"/>
</dbReference>
<comment type="caution">
    <text evidence="3">The sequence shown here is derived from an EMBL/GenBank/DDBJ whole genome shotgun (WGS) entry which is preliminary data.</text>
</comment>
<dbReference type="Proteomes" id="UP001516023">
    <property type="component" value="Unassembled WGS sequence"/>
</dbReference>
<dbReference type="InterPro" id="IPR036915">
    <property type="entry name" value="Cyclin-like_sf"/>
</dbReference>